<dbReference type="Pfam" id="PF13289">
    <property type="entry name" value="SIR2_2"/>
    <property type="match status" value="1"/>
</dbReference>
<protein>
    <submittedName>
        <fullName evidence="1">Uncharacterized protein</fullName>
    </submittedName>
</protein>
<dbReference type="NCBIfam" id="NF041818">
    <property type="entry name" value="Dsr1"/>
    <property type="match status" value="1"/>
</dbReference>
<name>A0A5Q0M1U4_VARPD</name>
<reference evidence="1 2" key="1">
    <citation type="submission" date="2019-10" db="EMBL/GenBank/DDBJ databases">
        <title>Complete genome sequence of Variovorax paradoxus 5C-2.</title>
        <authorList>
            <person name="Gogoleva N.E."/>
            <person name="Balkin A.S."/>
        </authorList>
    </citation>
    <scope>NUCLEOTIDE SEQUENCE [LARGE SCALE GENOMIC DNA]</scope>
    <source>
        <strain evidence="1 2">5C-2</strain>
    </source>
</reference>
<organism evidence="1 2">
    <name type="scientific">Variovorax paradoxus</name>
    <dbReference type="NCBI Taxonomy" id="34073"/>
    <lineage>
        <taxon>Bacteria</taxon>
        <taxon>Pseudomonadati</taxon>
        <taxon>Pseudomonadota</taxon>
        <taxon>Betaproteobacteria</taxon>
        <taxon>Burkholderiales</taxon>
        <taxon>Comamonadaceae</taxon>
        <taxon>Variovorax</taxon>
    </lineage>
</organism>
<accession>A0A5Q0M1U4</accession>
<dbReference type="Proteomes" id="UP000326780">
    <property type="component" value="Chromosome"/>
</dbReference>
<dbReference type="EMBL" id="CP045644">
    <property type="protein sequence ID" value="QFZ83541.1"/>
    <property type="molecule type" value="Genomic_DNA"/>
</dbReference>
<proteinExistence type="predicted"/>
<dbReference type="Gene3D" id="3.40.50.1220">
    <property type="entry name" value="TPP-binding domain"/>
    <property type="match status" value="1"/>
</dbReference>
<dbReference type="RefSeq" id="WP_153282254.1">
    <property type="nucleotide sequence ID" value="NZ_CP045644.1"/>
</dbReference>
<dbReference type="SUPFAM" id="SSF52467">
    <property type="entry name" value="DHS-like NAD/FAD-binding domain"/>
    <property type="match status" value="1"/>
</dbReference>
<dbReference type="InterPro" id="IPR029035">
    <property type="entry name" value="DHS-like_NAD/FAD-binding_dom"/>
</dbReference>
<evidence type="ECO:0000313" key="1">
    <source>
        <dbReference type="EMBL" id="QFZ83541.1"/>
    </source>
</evidence>
<sequence>MQFVHHGPDIPERLLQAHEDGRVVFFCGAGISYPARLPGFSGLVDRLYQALSVTPNLVQQSAIKAKQFDTAIGLLEADVVGGREKVRSELATILRPNLTAPNATATHEALLTLAQNREGRTRLITTNFDRLFEEVRAAKSLSFPDFKAPLLPVPKTRWDGLVYLHGLLPATTTPGELDRLVVSSGDFGLAYLTERWAARFVSELFRNFTVCFVGYSINDPVLRYMMDALAADRLLGEFPPEMFAFGSYSKGKEVDRESEWKAKNVTPILYREHQRHAYLHRTLRAWASTYRDGVRGKERIVVECAIARPLASTKEDDFVGRMLWALSDPGGLPAKRFAELDPVPSLDWLESLSEELYRHVDLGRFSVHPQPAVDEKLSYSLISRPTPYPLAPWMRIADVGRRNSDWDAVMFQLARWLVRHLNDPKLLLWLIKRGGRLHDRLIWLIERRLDELDELANGGKSPELDRIRANAPNAIPRPAMRTLWRMLLNGHVKSGLLDLSLYAWRDRFKYDGLTASVRLALRQTLAPCLSLREPFRWPGTDEDDGAHDRIKQIVEWEVVLASDHVHSGLRDMPKNEQWATALPELLDDFSALLRDALDLMRELGGVDSENDHSYVHQPSISDHSQNNDFHDWTALIELTRDAWLATASKSPERARIVAEIWAHGVYPVFRRLALFAAAQGRVISLRQALDWILGDERRWLWSEETRRETMRLLVSLAPQLDAAMRAELEHAILSGPPRGLYRTDIEPDAWINIVDHGVWLRLAKIVQAGTTLSEAGQSRLNALSAQYPWQLATDESDEFPIWTGGGWVGDRDPWKPFTPIPRTRRGVLNYLLVQPVLENTQQDDWRKLCSEMFQATAYALCKSAQQSNWPVERWRDALQAWSEEKLRDRSWHFMAPVVVSASDDFVQALSHGVSWWLQAVAKTFESHEDHFLMLAQRILRLDFEDDGDTEDPIFRAINHPVGHVTQALLDWWYRKKPNDGQGLPEFIRPIFTELCDTKVAKFRHGRVLLSAHALSLFRVDRAWSEKHLLPLLDWSRSDTEAQAAWEGFLWSPRLYRPLMEAIKPAFLDTVNHYAQLGKHKEQFAAFLTFVALDPGDTFTIAQLATAIRSLPAGGLRESARALVRALEGAGDQREDYWRNRVLPFWEKIWPKSNDQVSNASAESLARLCVATGGEFPSAMATVGNWLRVVQHPDYVIDRLQESSLSTRFPEDALRFLFTIMGDQPSWLSPKLRQCLTAVGQAAPDLLRDRRFMRLDELARKFGA</sequence>
<evidence type="ECO:0000313" key="2">
    <source>
        <dbReference type="Proteomes" id="UP000326780"/>
    </source>
</evidence>
<dbReference type="AlphaFoldDB" id="A0A5Q0M1U4"/>
<gene>
    <name evidence="1" type="ORF">GFK26_12620</name>
</gene>